<sequence>MEEFVKENAEIFNTISNSKDRSCLLRCFHSILSILKENFKSEILIEKVKSEILPSVHEDYEKAIVCLKQFDEESSLIYINLAAKGLCNAKDESGYQGSRYDFVIFLLAGFLAAKFGLFHCSIGYLACLDKGILQEKLRSSIQTFSDFMKTDGKSYIEIENNDLDQWIAGVFVYWYRSVGSPIWRDLSEDNLGNFKKMYGMYGEAQLHLKKGTARDMMRFQFCRLIEFICQDLLMKDTRENLTVRLKAQKVKQELEKKLKNLDAFIGEFNVMDIGCFGFQILLTSGVLYQRLENYTAAALSFEKAHTVLGVLEDPFKNSFEAIKFAKNQIYCQLRVPLPSPPVGSDEASQHTCGKKKENASENINTGTSAENMDMEAETLKCHIQHPPHLYGILEFQPPYPYFPH</sequence>
<proteinExistence type="predicted"/>
<evidence type="ECO:0000313" key="4">
    <source>
        <dbReference type="Proteomes" id="UP000325081"/>
    </source>
</evidence>
<evidence type="ECO:0000256" key="2">
    <source>
        <dbReference type="SAM" id="Phobius"/>
    </source>
</evidence>
<organism evidence="3 4">
    <name type="scientific">Striga asiatica</name>
    <name type="common">Asiatic witchweed</name>
    <name type="synonym">Buchnera asiatica</name>
    <dbReference type="NCBI Taxonomy" id="4170"/>
    <lineage>
        <taxon>Eukaryota</taxon>
        <taxon>Viridiplantae</taxon>
        <taxon>Streptophyta</taxon>
        <taxon>Embryophyta</taxon>
        <taxon>Tracheophyta</taxon>
        <taxon>Spermatophyta</taxon>
        <taxon>Magnoliopsida</taxon>
        <taxon>eudicotyledons</taxon>
        <taxon>Gunneridae</taxon>
        <taxon>Pentapetalae</taxon>
        <taxon>asterids</taxon>
        <taxon>lamiids</taxon>
        <taxon>Lamiales</taxon>
        <taxon>Orobanchaceae</taxon>
        <taxon>Buchnereae</taxon>
        <taxon>Striga</taxon>
    </lineage>
</organism>
<dbReference type="Proteomes" id="UP000325081">
    <property type="component" value="Unassembled WGS sequence"/>
</dbReference>
<feature type="region of interest" description="Disordered" evidence="1">
    <location>
        <begin position="342"/>
        <end position="365"/>
    </location>
</feature>
<keyword evidence="2" id="KW-0472">Membrane</keyword>
<keyword evidence="2" id="KW-0812">Transmembrane</keyword>
<comment type="caution">
    <text evidence="3">The sequence shown here is derived from an EMBL/GenBank/DDBJ whole genome shotgun (WGS) entry which is preliminary data.</text>
</comment>
<keyword evidence="2" id="KW-1133">Transmembrane helix</keyword>
<keyword evidence="3" id="KW-0808">Transferase</keyword>
<keyword evidence="4" id="KW-1185">Reference proteome</keyword>
<dbReference type="EMBL" id="BKCP01001114">
    <property type="protein sequence ID" value="GER26638.1"/>
    <property type="molecule type" value="Genomic_DNA"/>
</dbReference>
<protein>
    <submittedName>
        <fullName evidence="3">Protein kinase protein with tetratricopeptiderepeat domain</fullName>
    </submittedName>
</protein>
<reference evidence="4" key="1">
    <citation type="journal article" date="2019" name="Curr. Biol.">
        <title>Genome Sequence of Striga asiatica Provides Insight into the Evolution of Plant Parasitism.</title>
        <authorList>
            <person name="Yoshida S."/>
            <person name="Kim S."/>
            <person name="Wafula E.K."/>
            <person name="Tanskanen J."/>
            <person name="Kim Y.M."/>
            <person name="Honaas L."/>
            <person name="Yang Z."/>
            <person name="Spallek T."/>
            <person name="Conn C.E."/>
            <person name="Ichihashi Y."/>
            <person name="Cheong K."/>
            <person name="Cui S."/>
            <person name="Der J.P."/>
            <person name="Gundlach H."/>
            <person name="Jiao Y."/>
            <person name="Hori C."/>
            <person name="Ishida J.K."/>
            <person name="Kasahara H."/>
            <person name="Kiba T."/>
            <person name="Kim M.S."/>
            <person name="Koo N."/>
            <person name="Laohavisit A."/>
            <person name="Lee Y.H."/>
            <person name="Lumba S."/>
            <person name="McCourt P."/>
            <person name="Mortimer J.C."/>
            <person name="Mutuku J.M."/>
            <person name="Nomura T."/>
            <person name="Sasaki-Sekimoto Y."/>
            <person name="Seto Y."/>
            <person name="Wang Y."/>
            <person name="Wakatake T."/>
            <person name="Sakakibara H."/>
            <person name="Demura T."/>
            <person name="Yamaguchi S."/>
            <person name="Yoneyama K."/>
            <person name="Manabe R.I."/>
            <person name="Nelson D.C."/>
            <person name="Schulman A.H."/>
            <person name="Timko M.P."/>
            <person name="dePamphilis C.W."/>
            <person name="Choi D."/>
            <person name="Shirasu K."/>
        </authorList>
    </citation>
    <scope>NUCLEOTIDE SEQUENCE [LARGE SCALE GENOMIC DNA]</scope>
    <source>
        <strain evidence="4">cv. UVA1</strain>
    </source>
</reference>
<keyword evidence="3" id="KW-0418">Kinase</keyword>
<accession>A0A5A7P2F4</accession>
<feature type="transmembrane region" description="Helical" evidence="2">
    <location>
        <begin position="102"/>
        <end position="128"/>
    </location>
</feature>
<evidence type="ECO:0000256" key="1">
    <source>
        <dbReference type="SAM" id="MobiDB-lite"/>
    </source>
</evidence>
<gene>
    <name evidence="3" type="ORF">STAS_02298</name>
</gene>
<evidence type="ECO:0000313" key="3">
    <source>
        <dbReference type="EMBL" id="GER26638.1"/>
    </source>
</evidence>
<dbReference type="AlphaFoldDB" id="A0A5A7P2F4"/>
<dbReference type="GO" id="GO:0016301">
    <property type="term" value="F:kinase activity"/>
    <property type="evidence" value="ECO:0007669"/>
    <property type="project" value="UniProtKB-KW"/>
</dbReference>
<name>A0A5A7P2F4_STRAF</name>